<feature type="region of interest" description="Disordered" evidence="1">
    <location>
        <begin position="114"/>
        <end position="186"/>
    </location>
</feature>
<dbReference type="PROSITE" id="PS51212">
    <property type="entry name" value="WSC"/>
    <property type="match status" value="1"/>
</dbReference>
<dbReference type="EMBL" id="JAAAIM010000398">
    <property type="protein sequence ID" value="KAG0288618.1"/>
    <property type="molecule type" value="Genomic_DNA"/>
</dbReference>
<evidence type="ECO:0000313" key="4">
    <source>
        <dbReference type="Proteomes" id="UP001194696"/>
    </source>
</evidence>
<dbReference type="SMART" id="SM00321">
    <property type="entry name" value="WSC"/>
    <property type="match status" value="1"/>
</dbReference>
<keyword evidence="4" id="KW-1185">Reference proteome</keyword>
<feature type="domain" description="WSC" evidence="2">
    <location>
        <begin position="11"/>
        <end position="106"/>
    </location>
</feature>
<dbReference type="Proteomes" id="UP001194696">
    <property type="component" value="Unassembled WGS sequence"/>
</dbReference>
<dbReference type="Pfam" id="PF01822">
    <property type="entry name" value="WSC"/>
    <property type="match status" value="1"/>
</dbReference>
<organism evidence="3 4">
    <name type="scientific">Linnemannia gamsii</name>
    <dbReference type="NCBI Taxonomy" id="64522"/>
    <lineage>
        <taxon>Eukaryota</taxon>
        <taxon>Fungi</taxon>
        <taxon>Fungi incertae sedis</taxon>
        <taxon>Mucoromycota</taxon>
        <taxon>Mortierellomycotina</taxon>
        <taxon>Mortierellomycetes</taxon>
        <taxon>Mortierellales</taxon>
        <taxon>Mortierellaceae</taxon>
        <taxon>Linnemannia</taxon>
    </lineage>
</organism>
<feature type="compositionally biased region" description="Low complexity" evidence="1">
    <location>
        <begin position="130"/>
        <end position="158"/>
    </location>
</feature>
<protein>
    <recommendedName>
        <fullName evidence="2">WSC domain-containing protein</fullName>
    </recommendedName>
</protein>
<gene>
    <name evidence="3" type="ORF">BGZ96_007601</name>
</gene>
<comment type="caution">
    <text evidence="3">The sequence shown here is derived from an EMBL/GenBank/DDBJ whole genome shotgun (WGS) entry which is preliminary data.</text>
</comment>
<proteinExistence type="predicted"/>
<sequence>MALWIIQTAHGQISVGCFQNQLDGSTGGSDIKSYQDIYMSQGACTNYCRTSGTAYALTMDGSTCHCSNSAPQDSNKIDDSKCDKPCMGYPFEMCGGSSSRSIASVLLIGSSTAVPGGSPSTANNGGGTATGTTAPAGSESSKKSQNGNGNTSNTSNSSNGGGGGTSTTTTTDDNGDEGSQPCPVSS</sequence>
<evidence type="ECO:0000256" key="1">
    <source>
        <dbReference type="SAM" id="MobiDB-lite"/>
    </source>
</evidence>
<accession>A0ABQ7K225</accession>
<evidence type="ECO:0000259" key="2">
    <source>
        <dbReference type="PROSITE" id="PS51212"/>
    </source>
</evidence>
<name>A0ABQ7K225_9FUNG</name>
<evidence type="ECO:0000313" key="3">
    <source>
        <dbReference type="EMBL" id="KAG0288618.1"/>
    </source>
</evidence>
<dbReference type="InterPro" id="IPR002889">
    <property type="entry name" value="WSC_carb-bd"/>
</dbReference>
<reference evidence="3 4" key="1">
    <citation type="journal article" date="2020" name="Fungal Divers.">
        <title>Resolving the Mortierellaceae phylogeny through synthesis of multi-gene phylogenetics and phylogenomics.</title>
        <authorList>
            <person name="Vandepol N."/>
            <person name="Liber J."/>
            <person name="Desiro A."/>
            <person name="Na H."/>
            <person name="Kennedy M."/>
            <person name="Barry K."/>
            <person name="Grigoriev I.V."/>
            <person name="Miller A.N."/>
            <person name="O'Donnell K."/>
            <person name="Stajich J.E."/>
            <person name="Bonito G."/>
        </authorList>
    </citation>
    <scope>NUCLEOTIDE SEQUENCE [LARGE SCALE GENOMIC DNA]</scope>
    <source>
        <strain evidence="3 4">AD045</strain>
    </source>
</reference>